<accession>A0A218X3E1</accession>
<reference evidence="3 5" key="3">
    <citation type="submission" date="2017-11" db="EMBL/GenBank/DDBJ databases">
        <title>De-novo sequencing of pomegranate (Punica granatum L.) genome.</title>
        <authorList>
            <person name="Akparov Z."/>
            <person name="Amiraslanov A."/>
            <person name="Hajiyeva S."/>
            <person name="Abbasov M."/>
            <person name="Kaur K."/>
            <person name="Hamwieh A."/>
            <person name="Solovyev V."/>
            <person name="Salamov A."/>
            <person name="Braich B."/>
            <person name="Kosarev P."/>
            <person name="Mahmoud A."/>
            <person name="Hajiyev E."/>
            <person name="Babayeva S."/>
            <person name="Izzatullayeva V."/>
            <person name="Mammadov A."/>
            <person name="Mammadov A."/>
            <person name="Sharifova S."/>
            <person name="Ojaghi J."/>
            <person name="Eynullazada K."/>
            <person name="Bayramov B."/>
            <person name="Abdulazimova A."/>
            <person name="Shahmuradov I."/>
        </authorList>
    </citation>
    <scope>NUCLEOTIDE SEQUENCE [LARGE SCALE GENOMIC DNA]</scope>
    <source>
        <strain evidence="3">AG2017</strain>
        <strain evidence="5">cv. AG2017</strain>
        <tissue evidence="3">Leaf</tissue>
    </source>
</reference>
<protein>
    <submittedName>
        <fullName evidence="2">Uncharacterized protein</fullName>
    </submittedName>
</protein>
<dbReference type="GeneID" id="116194480"/>
<proteinExistence type="predicted"/>
<reference evidence="4" key="1">
    <citation type="journal article" date="2017" name="Plant J.">
        <title>The pomegranate (Punica granatum L.) genome and the genomics of punicalagin biosynthesis.</title>
        <authorList>
            <person name="Qin G."/>
            <person name="Xu C."/>
            <person name="Ming R."/>
            <person name="Tang H."/>
            <person name="Guyot R."/>
            <person name="Kramer E.M."/>
            <person name="Hu Y."/>
            <person name="Yi X."/>
            <person name="Qi Y."/>
            <person name="Xu X."/>
            <person name="Gao Z."/>
            <person name="Pan H."/>
            <person name="Jian J."/>
            <person name="Tian Y."/>
            <person name="Yue Z."/>
            <person name="Xu Y."/>
        </authorList>
    </citation>
    <scope>NUCLEOTIDE SEQUENCE [LARGE SCALE GENOMIC DNA]</scope>
    <source>
        <strain evidence="4">cv. Dabenzi</strain>
    </source>
</reference>
<gene>
    <name evidence="2" type="ORF">CDL15_Pgr003401</name>
    <name evidence="3" type="ORF">CRG98_046119</name>
</gene>
<feature type="compositionally biased region" description="Basic and acidic residues" evidence="1">
    <location>
        <begin position="173"/>
        <end position="191"/>
    </location>
</feature>
<reference evidence="2" key="2">
    <citation type="submission" date="2017-06" db="EMBL/GenBank/DDBJ databases">
        <title>The pomegranate genome and the genomics of punicalagin biosynthesis.</title>
        <authorList>
            <person name="Xu C."/>
        </authorList>
    </citation>
    <scope>NUCLEOTIDE SEQUENCE [LARGE SCALE GENOMIC DNA]</scope>
    <source>
        <tissue evidence="2">Fresh leaf</tissue>
    </source>
</reference>
<name>A0A218X3E1_PUNGR</name>
<feature type="region of interest" description="Disordered" evidence="1">
    <location>
        <begin position="165"/>
        <end position="191"/>
    </location>
</feature>
<dbReference type="EMBL" id="PGOL01006560">
    <property type="protein sequence ID" value="PKI33563.1"/>
    <property type="molecule type" value="Genomic_DNA"/>
</dbReference>
<dbReference type="Proteomes" id="UP000197138">
    <property type="component" value="Unassembled WGS sequence"/>
</dbReference>
<evidence type="ECO:0000313" key="5">
    <source>
        <dbReference type="Proteomes" id="UP000233551"/>
    </source>
</evidence>
<dbReference type="EMBL" id="MTKT01002492">
    <property type="protein sequence ID" value="OWM79229.1"/>
    <property type="molecule type" value="Genomic_DNA"/>
</dbReference>
<dbReference type="STRING" id="22663.A0A218X3E1"/>
<feature type="region of interest" description="Disordered" evidence="1">
    <location>
        <begin position="82"/>
        <end position="103"/>
    </location>
</feature>
<dbReference type="OrthoDB" id="1927989at2759"/>
<comment type="caution">
    <text evidence="2">The sequence shown here is derived from an EMBL/GenBank/DDBJ whole genome shotgun (WGS) entry which is preliminary data.</text>
</comment>
<evidence type="ECO:0000313" key="4">
    <source>
        <dbReference type="Proteomes" id="UP000197138"/>
    </source>
</evidence>
<organism evidence="2 4">
    <name type="scientific">Punica granatum</name>
    <name type="common">Pomegranate</name>
    <dbReference type="NCBI Taxonomy" id="22663"/>
    <lineage>
        <taxon>Eukaryota</taxon>
        <taxon>Viridiplantae</taxon>
        <taxon>Streptophyta</taxon>
        <taxon>Embryophyta</taxon>
        <taxon>Tracheophyta</taxon>
        <taxon>Spermatophyta</taxon>
        <taxon>Magnoliopsida</taxon>
        <taxon>eudicotyledons</taxon>
        <taxon>Gunneridae</taxon>
        <taxon>Pentapetalae</taxon>
        <taxon>rosids</taxon>
        <taxon>malvids</taxon>
        <taxon>Myrtales</taxon>
        <taxon>Lythraceae</taxon>
        <taxon>Punica</taxon>
    </lineage>
</organism>
<keyword evidence="5" id="KW-1185">Reference proteome</keyword>
<dbReference type="AlphaFoldDB" id="A0A218X3E1"/>
<dbReference type="Proteomes" id="UP000233551">
    <property type="component" value="Unassembled WGS sequence"/>
</dbReference>
<evidence type="ECO:0000313" key="2">
    <source>
        <dbReference type="EMBL" id="OWM79229.1"/>
    </source>
</evidence>
<sequence>MFKISEQEGTGAGGCGGSFFTNPTLISPRISFSHDFVDAIHPELRSYKEAPVSSDFEFSVKNNTMIPADEIFVKGMLVPSREDDKSRSRTSTTLRDELLVGDDDGDTSNQDAFSGWSGRWIDRWALKKGNHHLFGSKKGGKRSGSFDGMPLETVVEEKGPKSVNVEAPLITSKEQKRSSVERRDDASVSIG</sequence>
<dbReference type="PANTHER" id="PTHR31722">
    <property type="entry name" value="OS06G0675200 PROTEIN"/>
    <property type="match status" value="1"/>
</dbReference>
<evidence type="ECO:0000313" key="3">
    <source>
        <dbReference type="EMBL" id="PKI33563.1"/>
    </source>
</evidence>
<dbReference type="PANTHER" id="PTHR31722:SF79">
    <property type="entry name" value="PLANT PROTEIN MATCH IS: (TAIR:PLANT.1) PROTEIN, PUTATIVE-RELATED"/>
    <property type="match status" value="1"/>
</dbReference>
<evidence type="ECO:0000256" key="1">
    <source>
        <dbReference type="SAM" id="MobiDB-lite"/>
    </source>
</evidence>